<dbReference type="Pfam" id="PF13938">
    <property type="entry name" value="DUF4213"/>
    <property type="match status" value="1"/>
</dbReference>
<dbReference type="RefSeq" id="WP_126039613.1">
    <property type="nucleotide sequence ID" value="NZ_CP034438.1"/>
</dbReference>
<dbReference type="Proteomes" id="UP000270021">
    <property type="component" value="Chromosome"/>
</dbReference>
<dbReference type="AlphaFoldDB" id="A0A3Q8WT01"/>
<evidence type="ECO:0000313" key="3">
    <source>
        <dbReference type="EMBL" id="AZN29598.1"/>
    </source>
</evidence>
<dbReference type="InterPro" id="IPR025251">
    <property type="entry name" value="DUF4213"/>
</dbReference>
<dbReference type="OrthoDB" id="9806942at2"/>
<proteinExistence type="predicted"/>
<dbReference type="KEGG" id="fsl:EJO69_04195"/>
<organism evidence="3 4">
    <name type="scientific">Flaviflexus salsibiostraticola</name>
    <dbReference type="NCBI Taxonomy" id="1282737"/>
    <lineage>
        <taxon>Bacteria</taxon>
        <taxon>Bacillati</taxon>
        <taxon>Actinomycetota</taxon>
        <taxon>Actinomycetes</taxon>
        <taxon>Actinomycetales</taxon>
        <taxon>Actinomycetaceae</taxon>
        <taxon>Flaviflexus</taxon>
    </lineage>
</organism>
<evidence type="ECO:0008006" key="5">
    <source>
        <dbReference type="Google" id="ProtNLM"/>
    </source>
</evidence>
<reference evidence="3 4" key="1">
    <citation type="submission" date="2018-12" db="EMBL/GenBank/DDBJ databases">
        <title>Complete genome sequence of Flaviflexus salsibiostraticola KCTC 33148.</title>
        <authorList>
            <person name="Bae J.-W."/>
        </authorList>
    </citation>
    <scope>NUCLEOTIDE SEQUENCE [LARGE SCALE GENOMIC DNA]</scope>
    <source>
        <strain evidence="3 4">KCTC 33148</strain>
    </source>
</reference>
<dbReference type="Pfam" id="PF04016">
    <property type="entry name" value="DUF364"/>
    <property type="match status" value="1"/>
</dbReference>
<feature type="domain" description="Putative heavy-metal chelation" evidence="1">
    <location>
        <begin position="107"/>
        <end position="232"/>
    </location>
</feature>
<name>A0A3Q8WT01_9ACTO</name>
<protein>
    <recommendedName>
        <fullName evidence="5">DUF364 domain-containing protein</fullName>
    </recommendedName>
</protein>
<feature type="domain" description="DUF4213" evidence="2">
    <location>
        <begin position="7"/>
        <end position="89"/>
    </location>
</feature>
<gene>
    <name evidence="3" type="ORF">EJO69_04195</name>
</gene>
<dbReference type="EMBL" id="CP034438">
    <property type="protein sequence ID" value="AZN29598.1"/>
    <property type="molecule type" value="Genomic_DNA"/>
</dbReference>
<keyword evidence="4" id="KW-1185">Reference proteome</keyword>
<dbReference type="Gene3D" id="3.40.50.11590">
    <property type="match status" value="1"/>
</dbReference>
<dbReference type="InterPro" id="IPR007161">
    <property type="entry name" value="DUF364"/>
</dbReference>
<evidence type="ECO:0000259" key="1">
    <source>
        <dbReference type="Pfam" id="PF04016"/>
    </source>
</evidence>
<evidence type="ECO:0000259" key="2">
    <source>
        <dbReference type="Pfam" id="PF13938"/>
    </source>
</evidence>
<dbReference type="SUPFAM" id="SSF159713">
    <property type="entry name" value="Dhaf3308-like"/>
    <property type="match status" value="1"/>
</dbReference>
<accession>A0A3Q8WT01</accession>
<dbReference type="Gene3D" id="3.30.390.100">
    <property type="match status" value="1"/>
</dbReference>
<sequence length="252" mass="27184">MNAWALYDDLIDGISPSATVRDYQSNPIWTWVEASDATVGVAMTINVRSRAGIREASLIGRPLREAAMLIRSWNLVESSIGVAAINAWYNVPSRADACGERVPASGAFDIYADMIEGKRVATIGHFPFIEKRLETAGELTIIERNPRRGDYIDSAAEYLLPEQDIVFITGSTMVNKTLPRLLELARGAYVVLTGPSTPLSPVLYDYGVDGLSGMIISDPTALKDALRGAGNGAPKDAGTMVDYVRTVMPSGS</sequence>
<evidence type="ECO:0000313" key="4">
    <source>
        <dbReference type="Proteomes" id="UP000270021"/>
    </source>
</evidence>